<feature type="region of interest" description="Disordered" evidence="1">
    <location>
        <begin position="176"/>
        <end position="201"/>
    </location>
</feature>
<gene>
    <name evidence="2" type="ORF">R1sor_019165</name>
</gene>
<feature type="compositionally biased region" description="Polar residues" evidence="1">
    <location>
        <begin position="189"/>
        <end position="201"/>
    </location>
</feature>
<dbReference type="EMBL" id="JBJQOH010000001">
    <property type="protein sequence ID" value="KAL3701143.1"/>
    <property type="molecule type" value="Genomic_DNA"/>
</dbReference>
<protein>
    <submittedName>
        <fullName evidence="2">Uncharacterized protein</fullName>
    </submittedName>
</protein>
<evidence type="ECO:0000313" key="3">
    <source>
        <dbReference type="Proteomes" id="UP001633002"/>
    </source>
</evidence>
<accession>A0ABD3IBT4</accession>
<evidence type="ECO:0000313" key="2">
    <source>
        <dbReference type="EMBL" id="KAL3701143.1"/>
    </source>
</evidence>
<keyword evidence="3" id="KW-1185">Reference proteome</keyword>
<name>A0ABD3IBT4_9MARC</name>
<reference evidence="2 3" key="1">
    <citation type="submission" date="2024-09" db="EMBL/GenBank/DDBJ databases">
        <title>Chromosome-scale assembly of Riccia sorocarpa.</title>
        <authorList>
            <person name="Paukszto L."/>
        </authorList>
    </citation>
    <scope>NUCLEOTIDE SEQUENCE [LARGE SCALE GENOMIC DNA]</scope>
    <source>
        <strain evidence="2">LP-2024</strain>
        <tissue evidence="2">Aerial parts of the thallus</tissue>
    </source>
</reference>
<dbReference type="Proteomes" id="UP001633002">
    <property type="component" value="Unassembled WGS sequence"/>
</dbReference>
<comment type="caution">
    <text evidence="2">The sequence shown here is derived from an EMBL/GenBank/DDBJ whole genome shotgun (WGS) entry which is preliminary data.</text>
</comment>
<sequence length="212" mass="23686">MGILGLERGDSHLQLHIQGMLRITTSSTRALKTEIPIKNVSYEQKEEWRWMHVIYVEVADVDNILFGIDTPARYFEAPTAVKAKSDDSEPPLEPDDIQLPAEDKTAPIPVVNLESTEGSGADLDPVQEALLGAGFAVGRKTNKEMESNNLLPEYIRLWGCNYSCLSSKLSDATAMAKEQHSRPPPSEMTAYSHTENEQTADTRQCFERIEHI</sequence>
<evidence type="ECO:0000256" key="1">
    <source>
        <dbReference type="SAM" id="MobiDB-lite"/>
    </source>
</evidence>
<proteinExistence type="predicted"/>
<organism evidence="2 3">
    <name type="scientific">Riccia sorocarpa</name>
    <dbReference type="NCBI Taxonomy" id="122646"/>
    <lineage>
        <taxon>Eukaryota</taxon>
        <taxon>Viridiplantae</taxon>
        <taxon>Streptophyta</taxon>
        <taxon>Embryophyta</taxon>
        <taxon>Marchantiophyta</taxon>
        <taxon>Marchantiopsida</taxon>
        <taxon>Marchantiidae</taxon>
        <taxon>Marchantiales</taxon>
        <taxon>Ricciaceae</taxon>
        <taxon>Riccia</taxon>
    </lineage>
</organism>
<feature type="region of interest" description="Disordered" evidence="1">
    <location>
        <begin position="80"/>
        <end position="100"/>
    </location>
</feature>
<dbReference type="AlphaFoldDB" id="A0ABD3IBT4"/>